<evidence type="ECO:0000313" key="4">
    <source>
        <dbReference type="Proteomes" id="UP001140978"/>
    </source>
</evidence>
<accession>A0A9X4FAM8</accession>
<dbReference type="InterPro" id="IPR008687">
    <property type="entry name" value="MobC"/>
</dbReference>
<organism evidence="3 4">
    <name type="scientific">Vibrio aestuarianus</name>
    <dbReference type="NCBI Taxonomy" id="28171"/>
    <lineage>
        <taxon>Bacteria</taxon>
        <taxon>Pseudomonadati</taxon>
        <taxon>Pseudomonadota</taxon>
        <taxon>Gammaproteobacteria</taxon>
        <taxon>Vibrionales</taxon>
        <taxon>Vibrionaceae</taxon>
        <taxon>Vibrio</taxon>
    </lineage>
</organism>
<proteinExistence type="predicted"/>
<name>A0A9X4FAM8_9VIBR</name>
<sequence length="126" mass="14892">MDKKKRDYKKEAETRKVNPKNRNHKITIRVSEKEKSVLESFKESNGYKSWLEMLESNKSDLPKDFELDKQTISTINNIHQIGNNINQLAKYMNSVNYLSGDQLERQLRLVEKLIKLKKELKQQLGI</sequence>
<dbReference type="Proteomes" id="UP001140978">
    <property type="component" value="Unassembled WGS sequence"/>
</dbReference>
<reference evidence="3" key="1">
    <citation type="submission" date="2022-02" db="EMBL/GenBank/DDBJ databases">
        <title>Emergence and expansion in Europe of a Vibrio aestuarianus clonal complex pathogenic for oysters.</title>
        <authorList>
            <person name="Mesnil A."/>
            <person name="Travers M.-A."/>
        </authorList>
    </citation>
    <scope>NUCLEOTIDE SEQUENCE</scope>
    <source>
        <strain evidence="3">19_064_15T1</strain>
    </source>
</reference>
<gene>
    <name evidence="3" type="ORF">L9X51_14090</name>
</gene>
<dbReference type="RefSeq" id="WP_274676189.1">
    <property type="nucleotide sequence ID" value="NZ_JAKNAX010000042.1"/>
</dbReference>
<feature type="domain" description="Bacterial mobilisation" evidence="2">
    <location>
        <begin position="78"/>
        <end position="112"/>
    </location>
</feature>
<dbReference type="Pfam" id="PF05713">
    <property type="entry name" value="MobC"/>
    <property type="match status" value="1"/>
</dbReference>
<dbReference type="EMBL" id="JAKNAX010000042">
    <property type="protein sequence ID" value="MDE1347558.1"/>
    <property type="molecule type" value="Genomic_DNA"/>
</dbReference>
<protein>
    <submittedName>
        <fullName evidence="3">MobC family plasmid mobilization relaxosome protein</fullName>
    </submittedName>
</protein>
<feature type="region of interest" description="Disordered" evidence="1">
    <location>
        <begin position="1"/>
        <end position="23"/>
    </location>
</feature>
<comment type="caution">
    <text evidence="3">The sequence shown here is derived from an EMBL/GenBank/DDBJ whole genome shotgun (WGS) entry which is preliminary data.</text>
</comment>
<evidence type="ECO:0000259" key="2">
    <source>
        <dbReference type="Pfam" id="PF05713"/>
    </source>
</evidence>
<dbReference type="AlphaFoldDB" id="A0A9X4FAM8"/>
<evidence type="ECO:0000313" key="3">
    <source>
        <dbReference type="EMBL" id="MDE1347558.1"/>
    </source>
</evidence>
<feature type="compositionally biased region" description="Basic and acidic residues" evidence="1">
    <location>
        <begin position="1"/>
        <end position="16"/>
    </location>
</feature>
<evidence type="ECO:0000256" key="1">
    <source>
        <dbReference type="SAM" id="MobiDB-lite"/>
    </source>
</evidence>